<organism evidence="3 4">
    <name type="scientific">Micromonospora kangleipakensis</name>
    <dbReference type="NCBI Taxonomy" id="1077942"/>
    <lineage>
        <taxon>Bacteria</taxon>
        <taxon>Bacillati</taxon>
        <taxon>Actinomycetota</taxon>
        <taxon>Actinomycetes</taxon>
        <taxon>Micromonosporales</taxon>
        <taxon>Micromonosporaceae</taxon>
        <taxon>Micromonospora</taxon>
    </lineage>
</organism>
<dbReference type="InterPro" id="IPR027417">
    <property type="entry name" value="P-loop_NTPase"/>
</dbReference>
<evidence type="ECO:0000313" key="3">
    <source>
        <dbReference type="EMBL" id="RZU73661.1"/>
    </source>
</evidence>
<keyword evidence="1" id="KW-0472">Membrane</keyword>
<evidence type="ECO:0000259" key="2">
    <source>
        <dbReference type="Pfam" id="PF05729"/>
    </source>
</evidence>
<name>A0A4Q8B902_9ACTN</name>
<dbReference type="SUPFAM" id="SSF52540">
    <property type="entry name" value="P-loop containing nucleoside triphosphate hydrolases"/>
    <property type="match status" value="1"/>
</dbReference>
<protein>
    <submittedName>
        <fullName evidence="3">NACHT domain-containing protein</fullName>
    </submittedName>
</protein>
<keyword evidence="1" id="KW-0812">Transmembrane</keyword>
<dbReference type="AlphaFoldDB" id="A0A4Q8B902"/>
<keyword evidence="1" id="KW-1133">Transmembrane helix</keyword>
<dbReference type="Proteomes" id="UP000294114">
    <property type="component" value="Unassembled WGS sequence"/>
</dbReference>
<feature type="transmembrane region" description="Helical" evidence="1">
    <location>
        <begin position="62"/>
        <end position="86"/>
    </location>
</feature>
<sequence length="1100" mass="123991">MPIMGVSMGGPRRGPVWAAELWLRQRRRRWRTRRERHAERNLRRQTDQRSDHRMNWRHHRGLRWAIIATASILVVWTSYSLVLMVLNTEPGFLPVSQWCAGQPPRSYYCGEVEGFVKGPLILALGLAVFLFWRYLRVRRWYGRNALRNRRMVIPTAERDVSAVDVVGRDELCELMIQRLRDEHSRRPLLLVGGIGTGKTTTLVRLAEMLMATNVVPIGIDLRTITDPEKLNFHQLAQAQFERTIDTQLHAAGEADKMWRRLWLENRIVVLADGLEEVLADTAQPADRDSLLREAVRAAIRERLPLVVASRPADPLRGLDALLLQLEPLAQGSALEYVQSRSRRSDAGQRSDRIAGLVKDADVADSPFYLRVIGQLHEVDRLDRVEPASKGRSALRWSLLEEWYDATVAGDLYEDYGMPQTERADAIEVLSALACIGLRDNTPSVRTTDLTGADGKEDAGRQWIMAELRVRLHKLSADNPQDIGLAETTGDALNIVVKRQDGVRFQNGVIQAYLGSRFLTAALRDDAFLERAFTRNHGPGREMLSALTLYSRSGGVFERLDGRRKPPSTQAKLHRLCDAVRQAARLRTGVQDAEVARNRSIALVHRLCDAATGTRDRTRALEMFAAALEMDAATGHTVHRKLADAIRDAWPNHQGDGSVTDRPLEDAKIALVHRYGDAARQLRDQPPVATRPRGQQPEPQYRQLFQMMADESSYLPRLGAAREIASGGNAVVRALRDLLDEPPEAADTTGRERLEELRTWIAPSLFLFTEAEHDPGEPDWQGVARETLRRWVHRLATDASDGARVYELTLAQGFRLAANCRAYPAHRSLLIEEAEKALRHSRFWYSHLVLIQALTLLALPRDPGETLRERGHGSDPRGLVGFWISIAGGGHRAPQPGSGTAHPLVLEVADLCVEALIDRHPERHCWADERAIVGQVGAVSPQPAVRRLQNSWLPPAHGWGVLQPRAQRLLADVMLLLNLADRGQDNSERARRLSRASRAELPPCLTIDRSAMRVTLSRRQAHDVQPGSTCIDDCPFRLCPLPPKGDELPYQMDEAFCAHQIDLVGRWFRSPGRADWQAVNRNDLRTFWREMSERMAPAWRK</sequence>
<feature type="domain" description="NACHT" evidence="2">
    <location>
        <begin position="186"/>
        <end position="338"/>
    </location>
</feature>
<dbReference type="Pfam" id="PF05729">
    <property type="entry name" value="NACHT"/>
    <property type="match status" value="1"/>
</dbReference>
<dbReference type="Gene3D" id="3.40.50.300">
    <property type="entry name" value="P-loop containing nucleotide triphosphate hydrolases"/>
    <property type="match status" value="1"/>
</dbReference>
<gene>
    <name evidence="3" type="ORF">EV384_2079</name>
</gene>
<keyword evidence="4" id="KW-1185">Reference proteome</keyword>
<reference evidence="3 4" key="1">
    <citation type="submission" date="2019-02" db="EMBL/GenBank/DDBJ databases">
        <title>Sequencing the genomes of 1000 actinobacteria strains.</title>
        <authorList>
            <person name="Klenk H.-P."/>
        </authorList>
    </citation>
    <scope>NUCLEOTIDE SEQUENCE [LARGE SCALE GENOMIC DNA]</scope>
    <source>
        <strain evidence="3 4">DSM 45612</strain>
    </source>
</reference>
<evidence type="ECO:0000313" key="4">
    <source>
        <dbReference type="Proteomes" id="UP000294114"/>
    </source>
</evidence>
<feature type="transmembrane region" description="Helical" evidence="1">
    <location>
        <begin position="115"/>
        <end position="135"/>
    </location>
</feature>
<accession>A0A4Q8B902</accession>
<comment type="caution">
    <text evidence="3">The sequence shown here is derived from an EMBL/GenBank/DDBJ whole genome shotgun (WGS) entry which is preliminary data.</text>
</comment>
<evidence type="ECO:0000256" key="1">
    <source>
        <dbReference type="SAM" id="Phobius"/>
    </source>
</evidence>
<proteinExistence type="predicted"/>
<dbReference type="EMBL" id="SHLD01000001">
    <property type="protein sequence ID" value="RZU73661.1"/>
    <property type="molecule type" value="Genomic_DNA"/>
</dbReference>
<dbReference type="InterPro" id="IPR007111">
    <property type="entry name" value="NACHT_NTPase"/>
</dbReference>